<evidence type="ECO:0000256" key="1">
    <source>
        <dbReference type="SAM" id="Coils"/>
    </source>
</evidence>
<dbReference type="Pfam" id="PF13086">
    <property type="entry name" value="AAA_11"/>
    <property type="match status" value="2"/>
</dbReference>
<name>A0ABX1FVS4_9PSEU</name>
<dbReference type="InterPro" id="IPR045055">
    <property type="entry name" value="DNA2/NAM7-like"/>
</dbReference>
<organism evidence="3 4">
    <name type="scientific">Lentzea indica</name>
    <dbReference type="NCBI Taxonomy" id="2604800"/>
    <lineage>
        <taxon>Bacteria</taxon>
        <taxon>Bacillati</taxon>
        <taxon>Actinomycetota</taxon>
        <taxon>Actinomycetes</taxon>
        <taxon>Pseudonocardiales</taxon>
        <taxon>Pseudonocardiaceae</taxon>
        <taxon>Lentzea</taxon>
    </lineage>
</organism>
<dbReference type="EMBL" id="VSRL01000276">
    <property type="protein sequence ID" value="NKE62696.1"/>
    <property type="molecule type" value="Genomic_DNA"/>
</dbReference>
<dbReference type="InterPro" id="IPR027417">
    <property type="entry name" value="P-loop_NTPase"/>
</dbReference>
<dbReference type="InterPro" id="IPR001736">
    <property type="entry name" value="PLipase_D/transphosphatidylase"/>
</dbReference>
<evidence type="ECO:0000313" key="4">
    <source>
        <dbReference type="Proteomes" id="UP001515943"/>
    </source>
</evidence>
<dbReference type="InterPro" id="IPR041679">
    <property type="entry name" value="DNA2/NAM7-like_C"/>
</dbReference>
<dbReference type="RefSeq" id="WP_167979310.1">
    <property type="nucleotide sequence ID" value="NZ_VSRL01000276.1"/>
</dbReference>
<accession>A0ABX1FVS4</accession>
<dbReference type="Proteomes" id="UP001515943">
    <property type="component" value="Unassembled WGS sequence"/>
</dbReference>
<feature type="domain" description="PLD phosphodiesterase" evidence="2">
    <location>
        <begin position="965"/>
        <end position="992"/>
    </location>
</feature>
<reference evidence="3 4" key="1">
    <citation type="submission" date="2019-08" db="EMBL/GenBank/DDBJ databases">
        <title>Lentzea from Indian Himalayas.</title>
        <authorList>
            <person name="Mandal S."/>
            <person name="Mallick Gupta A."/>
            <person name="Maiti P.K."/>
            <person name="Sarkar J."/>
            <person name="Mandal S."/>
        </authorList>
    </citation>
    <scope>NUCLEOTIDE SEQUENCE [LARGE SCALE GENOMIC DNA]</scope>
    <source>
        <strain evidence="3 4">PSKA42</strain>
    </source>
</reference>
<evidence type="ECO:0000313" key="3">
    <source>
        <dbReference type="EMBL" id="NKE62696.1"/>
    </source>
</evidence>
<dbReference type="Pfam" id="PF13087">
    <property type="entry name" value="AAA_12"/>
    <property type="match status" value="1"/>
</dbReference>
<protein>
    <recommendedName>
        <fullName evidence="2">PLD phosphodiesterase domain-containing protein</fullName>
    </recommendedName>
</protein>
<dbReference type="SUPFAM" id="SSF56024">
    <property type="entry name" value="Phospholipase D/nuclease"/>
    <property type="match status" value="1"/>
</dbReference>
<feature type="coiled-coil region" evidence="1">
    <location>
        <begin position="499"/>
        <end position="535"/>
    </location>
</feature>
<dbReference type="Gene3D" id="3.30.870.10">
    <property type="entry name" value="Endonuclease Chain A"/>
    <property type="match status" value="1"/>
</dbReference>
<dbReference type="PANTHER" id="PTHR10887:SF495">
    <property type="entry name" value="HELICASE SENATAXIN ISOFORM X1-RELATED"/>
    <property type="match status" value="1"/>
</dbReference>
<gene>
    <name evidence="3" type="ORF">FXN61_40640</name>
</gene>
<evidence type="ECO:0000259" key="2">
    <source>
        <dbReference type="PROSITE" id="PS50035"/>
    </source>
</evidence>
<dbReference type="SUPFAM" id="SSF52540">
    <property type="entry name" value="P-loop containing nucleoside triphosphate hydrolases"/>
    <property type="match status" value="1"/>
</dbReference>
<dbReference type="Pfam" id="PF13091">
    <property type="entry name" value="PLDc_2"/>
    <property type="match status" value="1"/>
</dbReference>
<keyword evidence="4" id="KW-1185">Reference proteome</keyword>
<dbReference type="InterPro" id="IPR025202">
    <property type="entry name" value="PLD-like_dom"/>
</dbReference>
<sequence>MAGWRGEVLEAVDELLKHVGSGAQGEWKLLGRAVAQADGWYVLDLHIGSRRPPTADSFDQLCFADKEGPEHGTTVPVARSQVTDEVLKVQAEGTLPKGCDWLWTVRLTPQQLLRKLRDGIAAIQNAKLADRLAAGALDPVPARPGDYPPGFLPAQRQAYLACVEPGLHAVWGPPGTGKTRVLARAIEDLVSTGKRVLLVSTANVAVDNALNEVIKHLRPKPGLVLRVGPPHLPELVNNDDVQLDRLAARKTVEVDAERQRVQDEIAEADRVDVRLAELDTELGDYNHQAYVRAQQRLATSKAHDARRADLDKAMAKRERLDRDLLAVNARLKTATAELARLAPAREELRHAAKMSARLAELDRNLVQERASAAHVEFKVSNAGGRWFTRWRNRRLVTEAQERLGRFEAHVAEQHQALEPLIQQAHAAAHPVTEADLARADDEFALWKRDRAEVQRRCGDAGKLVRELGKLCDQLVARGLVTDDDLLLITSADSGGLPGKHQKREQLQALQRDNDREGLEARLRDLTKQITRLRRDAEGEIVADAMVVATTLARSRAHPAVARQQFDVVLVDEAGAAVVGEVLLAVARATTTATLLGDFLQLPPVTPEADRSRNEAVRRWFKPDSFSHCGILAPEHVAANAGCVGLRHQFRFGPNLRRLANDVVYQVLEDGVTEVSGRPPEDTEIVLIDVNGLPELNQVNRSSKLAGWWPVGALLARSLVQHHLADGPVGIVTTFKQQADATHAVLRDAGQNLHVPVGTAHSFQGREFDTVVFDLVEDGTGWISKAKWRGGDEFERSGVRLFGVGITRARKRLYIIANQPRAVKGAVGGTPLGALRALGAAGEVQWCRAGVLLGLTETVEFRAVSPIEAELQEVLRGLVEVTDIDDEFSFDAALDTHLKAARKSVWMWSPWVAKKSSRFLPLIADAVARGVDIRVFVRTERDTNMRKDSFRRWLEELVLTGAKVIRSEVEHRKVVVIDRRTVLMGSHNPLSQNRSREVMITCQGAAFAERLLEDLQAEKFGHPPQCSQCGRDFELWRSASQRRGKPYFWRCHPCKVDQAII</sequence>
<proteinExistence type="predicted"/>
<dbReference type="Gene3D" id="3.40.50.300">
    <property type="entry name" value="P-loop containing nucleotide triphosphate hydrolases"/>
    <property type="match status" value="3"/>
</dbReference>
<dbReference type="InterPro" id="IPR041677">
    <property type="entry name" value="DNA2/NAM7_AAA_11"/>
</dbReference>
<dbReference type="PROSITE" id="PS50035">
    <property type="entry name" value="PLD"/>
    <property type="match status" value="1"/>
</dbReference>
<comment type="caution">
    <text evidence="3">The sequence shown here is derived from an EMBL/GenBank/DDBJ whole genome shotgun (WGS) entry which is preliminary data.</text>
</comment>
<keyword evidence="1" id="KW-0175">Coiled coil</keyword>
<dbReference type="PANTHER" id="PTHR10887">
    <property type="entry name" value="DNA2/NAM7 HELICASE FAMILY"/>
    <property type="match status" value="1"/>
</dbReference>
<feature type="coiled-coil region" evidence="1">
    <location>
        <begin position="310"/>
        <end position="371"/>
    </location>
</feature>